<evidence type="ECO:0000256" key="8">
    <source>
        <dbReference type="ARBA" id="ARBA00022840"/>
    </source>
</evidence>
<accession>A0A916ZVM7</accession>
<comment type="similarity">
    <text evidence="14">Belongs to the MurCDEF family.</text>
</comment>
<dbReference type="InterPro" id="IPR036565">
    <property type="entry name" value="Mur-like_cat_sf"/>
</dbReference>
<proteinExistence type="inferred from homology"/>
<dbReference type="InterPro" id="IPR000713">
    <property type="entry name" value="Mur_ligase_N"/>
</dbReference>
<reference evidence="19 20" key="1">
    <citation type="journal article" date="2014" name="Int. J. Syst. Evol. Microbiol.">
        <title>Complete genome sequence of Corynebacterium casei LMG S-19264T (=DSM 44701T), isolated from a smear-ripened cheese.</title>
        <authorList>
            <consortium name="US DOE Joint Genome Institute (JGI-PGF)"/>
            <person name="Walter F."/>
            <person name="Albersmeier A."/>
            <person name="Kalinowski J."/>
            <person name="Ruckert C."/>
        </authorList>
    </citation>
    <scope>NUCLEOTIDE SEQUENCE [LARGE SCALE GENOMIC DNA]</scope>
    <source>
        <strain evidence="19 20">CGMCC 1.12925</strain>
    </source>
</reference>
<gene>
    <name evidence="14 19" type="primary">murC</name>
    <name evidence="19" type="ORF">GCM10010831_16820</name>
</gene>
<keyword evidence="5 14" id="KW-0436">Ligase</keyword>
<keyword evidence="12 14" id="KW-0961">Cell wall biogenesis/degradation</keyword>
<dbReference type="GO" id="GO:0008763">
    <property type="term" value="F:UDP-N-acetylmuramate-L-alanine ligase activity"/>
    <property type="evidence" value="ECO:0007669"/>
    <property type="project" value="UniProtKB-UniRule"/>
</dbReference>
<dbReference type="InterPro" id="IPR013221">
    <property type="entry name" value="Mur_ligase_cen"/>
</dbReference>
<comment type="catalytic activity">
    <reaction evidence="13 14">
        <text>UDP-N-acetyl-alpha-D-muramate + L-alanine + ATP = UDP-N-acetyl-alpha-D-muramoyl-L-alanine + ADP + phosphate + H(+)</text>
        <dbReference type="Rhea" id="RHEA:23372"/>
        <dbReference type="ChEBI" id="CHEBI:15378"/>
        <dbReference type="ChEBI" id="CHEBI:30616"/>
        <dbReference type="ChEBI" id="CHEBI:43474"/>
        <dbReference type="ChEBI" id="CHEBI:57972"/>
        <dbReference type="ChEBI" id="CHEBI:70757"/>
        <dbReference type="ChEBI" id="CHEBI:83898"/>
        <dbReference type="ChEBI" id="CHEBI:456216"/>
        <dbReference type="EC" id="6.3.2.8"/>
    </reaction>
</comment>
<dbReference type="InterPro" id="IPR005758">
    <property type="entry name" value="UDP-N-AcMur_Ala_ligase_MurC"/>
</dbReference>
<comment type="caution">
    <text evidence="19">The sequence shown here is derived from an EMBL/GenBank/DDBJ whole genome shotgun (WGS) entry which is preliminary data.</text>
</comment>
<dbReference type="SUPFAM" id="SSF53623">
    <property type="entry name" value="MurD-like peptide ligases, catalytic domain"/>
    <property type="match status" value="1"/>
</dbReference>
<dbReference type="SUPFAM" id="SSF51984">
    <property type="entry name" value="MurCD N-terminal domain"/>
    <property type="match status" value="1"/>
</dbReference>
<keyword evidence="20" id="KW-1185">Reference proteome</keyword>
<dbReference type="GO" id="GO:0008360">
    <property type="term" value="P:regulation of cell shape"/>
    <property type="evidence" value="ECO:0007669"/>
    <property type="project" value="UniProtKB-KW"/>
</dbReference>
<evidence type="ECO:0000256" key="13">
    <source>
        <dbReference type="ARBA" id="ARBA00047833"/>
    </source>
</evidence>
<keyword evidence="8 14" id="KW-0067">ATP-binding</keyword>
<evidence type="ECO:0000313" key="19">
    <source>
        <dbReference type="EMBL" id="GGE16131.1"/>
    </source>
</evidence>
<keyword evidence="10 14" id="KW-0573">Peptidoglycan synthesis</keyword>
<dbReference type="Proteomes" id="UP000599688">
    <property type="component" value="Unassembled WGS sequence"/>
</dbReference>
<dbReference type="GO" id="GO:0009252">
    <property type="term" value="P:peptidoglycan biosynthetic process"/>
    <property type="evidence" value="ECO:0007669"/>
    <property type="project" value="UniProtKB-UniRule"/>
</dbReference>
<dbReference type="AlphaFoldDB" id="A0A916ZVM7"/>
<evidence type="ECO:0000256" key="15">
    <source>
        <dbReference type="SAM" id="Phobius"/>
    </source>
</evidence>
<dbReference type="EC" id="6.3.2.8" evidence="3 14"/>
<dbReference type="Pfam" id="PF01225">
    <property type="entry name" value="Mur_ligase"/>
    <property type="match status" value="1"/>
</dbReference>
<evidence type="ECO:0000256" key="14">
    <source>
        <dbReference type="HAMAP-Rule" id="MF_00046"/>
    </source>
</evidence>
<keyword evidence="15" id="KW-0472">Membrane</keyword>
<dbReference type="InterPro" id="IPR004101">
    <property type="entry name" value="Mur_ligase_C"/>
</dbReference>
<evidence type="ECO:0000259" key="16">
    <source>
        <dbReference type="Pfam" id="PF01225"/>
    </source>
</evidence>
<dbReference type="PANTHER" id="PTHR43445:SF3">
    <property type="entry name" value="UDP-N-ACETYLMURAMATE--L-ALANINE LIGASE"/>
    <property type="match status" value="1"/>
</dbReference>
<feature type="domain" description="Mur ligase C-terminal" evidence="17">
    <location>
        <begin position="311"/>
        <end position="435"/>
    </location>
</feature>
<dbReference type="Pfam" id="PF08245">
    <property type="entry name" value="Mur_ligase_M"/>
    <property type="match status" value="1"/>
</dbReference>
<evidence type="ECO:0000256" key="6">
    <source>
        <dbReference type="ARBA" id="ARBA00022618"/>
    </source>
</evidence>
<comment type="function">
    <text evidence="14">Cell wall formation.</text>
</comment>
<dbReference type="NCBIfam" id="TIGR01082">
    <property type="entry name" value="murC"/>
    <property type="match status" value="1"/>
</dbReference>
<dbReference type="PANTHER" id="PTHR43445">
    <property type="entry name" value="UDP-N-ACETYLMURAMATE--L-ALANINE LIGASE-RELATED"/>
    <property type="match status" value="1"/>
</dbReference>
<feature type="transmembrane region" description="Helical" evidence="15">
    <location>
        <begin position="12"/>
        <end position="30"/>
    </location>
</feature>
<evidence type="ECO:0000313" key="20">
    <source>
        <dbReference type="Proteomes" id="UP000599688"/>
    </source>
</evidence>
<keyword evidence="4 14" id="KW-0963">Cytoplasm</keyword>
<sequence length="456" mass="51246">MKALTHIQTIETYFFVGIGGIGMSALARYFHQKQKQVLGYDRTASALTQKLQEEGIQIQFEEEKTIAQLQKLHHKTTAIVFTPAISKQSKLWKFMLQTELFTIKRAELLGKLTHNKFCLAVAGTHGKTTTTSILTHILKENGVGVTAFLGGILNEEQTNYISTGEDVFVVEADEFDRSFLQLHPTVAVITSTDADHLEIYGTADVLLENFNAFAKQVTKKVFVASELSLKGEKIGFMSTDSIYAKNIRVRSGSYFFDLVTRYNTLTNIQLTLPGKHNLFNAISAIALAAYYQPEKIESFAASLATFKGVQRRFNYLLNEEKLSIVDDYAHHPTEIAAAHQAAQEMHPNENLMLIFQPHLFSRTQKFAEDFAQSLMLFDEICILEIYPAREEPIEGINAAFLANKIQNKPVKIIEKTEMLSSIKDTTCSVVLLLGAGDIGVEAQKIKSYFKYEMELE</sequence>
<dbReference type="RefSeq" id="WP_188406395.1">
    <property type="nucleotide sequence ID" value="NZ_BMGL01000009.1"/>
</dbReference>
<evidence type="ECO:0000256" key="10">
    <source>
        <dbReference type="ARBA" id="ARBA00022984"/>
    </source>
</evidence>
<keyword evidence="9 14" id="KW-0133">Cell shape</keyword>
<evidence type="ECO:0000256" key="9">
    <source>
        <dbReference type="ARBA" id="ARBA00022960"/>
    </source>
</evidence>
<keyword evidence="15" id="KW-0812">Transmembrane</keyword>
<keyword evidence="11 14" id="KW-0131">Cell cycle</keyword>
<dbReference type="Gene3D" id="3.40.50.720">
    <property type="entry name" value="NAD(P)-binding Rossmann-like Domain"/>
    <property type="match status" value="1"/>
</dbReference>
<name>A0A916ZVM7_9FLAO</name>
<evidence type="ECO:0000256" key="2">
    <source>
        <dbReference type="ARBA" id="ARBA00004752"/>
    </source>
</evidence>
<dbReference type="InterPro" id="IPR036615">
    <property type="entry name" value="Mur_ligase_C_dom_sf"/>
</dbReference>
<organism evidence="19 20">
    <name type="scientific">Psychroflexus salis</name>
    <dbReference type="NCBI Taxonomy" id="1526574"/>
    <lineage>
        <taxon>Bacteria</taxon>
        <taxon>Pseudomonadati</taxon>
        <taxon>Bacteroidota</taxon>
        <taxon>Flavobacteriia</taxon>
        <taxon>Flavobacteriales</taxon>
        <taxon>Flavobacteriaceae</taxon>
        <taxon>Psychroflexus</taxon>
    </lineage>
</organism>
<evidence type="ECO:0000256" key="7">
    <source>
        <dbReference type="ARBA" id="ARBA00022741"/>
    </source>
</evidence>
<comment type="subcellular location">
    <subcellularLocation>
        <location evidence="1 14">Cytoplasm</location>
    </subcellularLocation>
</comment>
<dbReference type="InterPro" id="IPR050061">
    <property type="entry name" value="MurCDEF_pg_biosynth"/>
</dbReference>
<evidence type="ECO:0000256" key="1">
    <source>
        <dbReference type="ARBA" id="ARBA00004496"/>
    </source>
</evidence>
<evidence type="ECO:0000256" key="4">
    <source>
        <dbReference type="ARBA" id="ARBA00022490"/>
    </source>
</evidence>
<feature type="domain" description="Mur ligase N-terminal catalytic" evidence="16">
    <location>
        <begin position="15"/>
        <end position="115"/>
    </location>
</feature>
<dbReference type="GO" id="GO:0071555">
    <property type="term" value="P:cell wall organization"/>
    <property type="evidence" value="ECO:0007669"/>
    <property type="project" value="UniProtKB-KW"/>
</dbReference>
<dbReference type="SUPFAM" id="SSF53244">
    <property type="entry name" value="MurD-like peptide ligases, peptide-binding domain"/>
    <property type="match status" value="1"/>
</dbReference>
<feature type="binding site" evidence="14">
    <location>
        <begin position="123"/>
        <end position="129"/>
    </location>
    <ligand>
        <name>ATP</name>
        <dbReference type="ChEBI" id="CHEBI:30616"/>
    </ligand>
</feature>
<dbReference type="Gene3D" id="3.90.190.20">
    <property type="entry name" value="Mur ligase, C-terminal domain"/>
    <property type="match status" value="1"/>
</dbReference>
<feature type="domain" description="Mur ligase central" evidence="18">
    <location>
        <begin position="121"/>
        <end position="288"/>
    </location>
</feature>
<evidence type="ECO:0000256" key="3">
    <source>
        <dbReference type="ARBA" id="ARBA00012211"/>
    </source>
</evidence>
<dbReference type="GO" id="GO:0005737">
    <property type="term" value="C:cytoplasm"/>
    <property type="evidence" value="ECO:0007669"/>
    <property type="project" value="UniProtKB-SubCell"/>
</dbReference>
<keyword evidence="7 14" id="KW-0547">Nucleotide-binding</keyword>
<dbReference type="GO" id="GO:0005524">
    <property type="term" value="F:ATP binding"/>
    <property type="evidence" value="ECO:0007669"/>
    <property type="project" value="UniProtKB-UniRule"/>
</dbReference>
<dbReference type="Gene3D" id="3.40.1190.10">
    <property type="entry name" value="Mur-like, catalytic domain"/>
    <property type="match status" value="1"/>
</dbReference>
<evidence type="ECO:0000256" key="12">
    <source>
        <dbReference type="ARBA" id="ARBA00023316"/>
    </source>
</evidence>
<protein>
    <recommendedName>
        <fullName evidence="3 14">UDP-N-acetylmuramate--L-alanine ligase</fullName>
        <ecNumber evidence="3 14">6.3.2.8</ecNumber>
    </recommendedName>
    <alternativeName>
        <fullName evidence="14">UDP-N-acetylmuramoyl-L-alanine synthetase</fullName>
    </alternativeName>
</protein>
<keyword evidence="15" id="KW-1133">Transmembrane helix</keyword>
<dbReference type="EMBL" id="BMGL01000009">
    <property type="protein sequence ID" value="GGE16131.1"/>
    <property type="molecule type" value="Genomic_DNA"/>
</dbReference>
<evidence type="ECO:0000256" key="5">
    <source>
        <dbReference type="ARBA" id="ARBA00022598"/>
    </source>
</evidence>
<evidence type="ECO:0000259" key="18">
    <source>
        <dbReference type="Pfam" id="PF08245"/>
    </source>
</evidence>
<evidence type="ECO:0000259" key="17">
    <source>
        <dbReference type="Pfam" id="PF02875"/>
    </source>
</evidence>
<evidence type="ECO:0000256" key="11">
    <source>
        <dbReference type="ARBA" id="ARBA00023306"/>
    </source>
</evidence>
<dbReference type="HAMAP" id="MF_00046">
    <property type="entry name" value="MurC"/>
    <property type="match status" value="1"/>
</dbReference>
<dbReference type="GO" id="GO:0051301">
    <property type="term" value="P:cell division"/>
    <property type="evidence" value="ECO:0007669"/>
    <property type="project" value="UniProtKB-KW"/>
</dbReference>
<keyword evidence="6 14" id="KW-0132">Cell division</keyword>
<dbReference type="Pfam" id="PF02875">
    <property type="entry name" value="Mur_ligase_C"/>
    <property type="match status" value="1"/>
</dbReference>
<comment type="pathway">
    <text evidence="2 14">Cell wall biogenesis; peptidoglycan biosynthesis.</text>
</comment>